<feature type="transmembrane region" description="Helical" evidence="10">
    <location>
        <begin position="132"/>
        <end position="153"/>
    </location>
</feature>
<feature type="transmembrane region" description="Helical" evidence="10">
    <location>
        <begin position="231"/>
        <end position="248"/>
    </location>
</feature>
<evidence type="ECO:0000256" key="1">
    <source>
        <dbReference type="ARBA" id="ARBA00004651"/>
    </source>
</evidence>
<dbReference type="InterPro" id="IPR017452">
    <property type="entry name" value="GPCR_Rhodpsn_7TM"/>
</dbReference>
<organism evidence="12 13">
    <name type="scientific">Magallana gigas</name>
    <name type="common">Pacific oyster</name>
    <name type="synonym">Crassostrea gigas</name>
    <dbReference type="NCBI Taxonomy" id="29159"/>
    <lineage>
        <taxon>Eukaryota</taxon>
        <taxon>Metazoa</taxon>
        <taxon>Spiralia</taxon>
        <taxon>Lophotrochozoa</taxon>
        <taxon>Mollusca</taxon>
        <taxon>Bivalvia</taxon>
        <taxon>Autobranchia</taxon>
        <taxon>Pteriomorphia</taxon>
        <taxon>Ostreida</taxon>
        <taxon>Ostreoidea</taxon>
        <taxon>Ostreidae</taxon>
        <taxon>Magallana</taxon>
    </lineage>
</organism>
<sequence length="381" mass="43177">MSELYINLRAQTDFVLAILSFTMVPVVLIGNLLVIISLIKFKFRFRNVTNLFIGSLSVADCLLGVLTLPIYASFYLDGERLASMKFLCLCKFSSCVCSMSASLTSLVAIAVDRYIAIIHPLKYPMIMTRRRAFAIIFVLWMYNSFLFSFPFMVNNYRSDSKECDFFQVLPQAYSLSSTFGAIFICLTATLYMYIRIFRVAQKHKKRVNKYKKSLKSSSDKKFERETKSAKTMAIILFLFYAFWIPFMVTGPLKYLNLDKNLSEAIKSITLFIAMSNSGVNPILYCWMRKDFKAAFKAIILCYSRAQSEETFREASVGSNDEMKKNGNLHCPEETEGPKHNPVTKVGSVGSLTNGVTENGHDDAITTVVCISKEDMKALTPD</sequence>
<keyword evidence="8 9" id="KW-0807">Transducer</keyword>
<protein>
    <recommendedName>
        <fullName evidence="11">G-protein coupled receptors family 1 profile domain-containing protein</fullName>
    </recommendedName>
</protein>
<evidence type="ECO:0000313" key="12">
    <source>
        <dbReference type="EnsemblMetazoa" id="G12309.1:cds"/>
    </source>
</evidence>
<keyword evidence="4 10" id="KW-1133">Transmembrane helix</keyword>
<dbReference type="SUPFAM" id="SSF81321">
    <property type="entry name" value="Family A G protein-coupled receptor-like"/>
    <property type="match status" value="1"/>
</dbReference>
<dbReference type="OrthoDB" id="6286925at2759"/>
<dbReference type="OMA" id="CWMRKDF"/>
<keyword evidence="13" id="KW-1185">Reference proteome</keyword>
<proteinExistence type="inferred from homology"/>
<keyword evidence="2" id="KW-1003">Cell membrane</keyword>
<feature type="transmembrane region" description="Helical" evidence="10">
    <location>
        <begin position="84"/>
        <end position="111"/>
    </location>
</feature>
<dbReference type="PROSITE" id="PS00237">
    <property type="entry name" value="G_PROTEIN_RECEP_F1_1"/>
    <property type="match status" value="1"/>
</dbReference>
<keyword evidence="7 9" id="KW-0675">Receptor</keyword>
<dbReference type="EnsemblMetazoa" id="G12309.2">
    <property type="protein sequence ID" value="G12309.2:cds"/>
    <property type="gene ID" value="G12309"/>
</dbReference>
<dbReference type="SMART" id="SM01381">
    <property type="entry name" value="7TM_GPCR_Srsx"/>
    <property type="match status" value="1"/>
</dbReference>
<evidence type="ECO:0000256" key="8">
    <source>
        <dbReference type="ARBA" id="ARBA00023224"/>
    </source>
</evidence>
<accession>A0A8W8I342</accession>
<feature type="transmembrane region" description="Helical" evidence="10">
    <location>
        <begin position="173"/>
        <end position="194"/>
    </location>
</feature>
<comment type="subcellular location">
    <subcellularLocation>
        <location evidence="1">Cell membrane</location>
        <topology evidence="1">Multi-pass membrane protein</topology>
    </subcellularLocation>
</comment>
<dbReference type="PANTHER" id="PTHR24249:SF414">
    <property type="entry name" value="LP14436P"/>
    <property type="match status" value="1"/>
</dbReference>
<dbReference type="EnsemblMetazoa" id="G12309.1">
    <property type="protein sequence ID" value="G12309.1:cds"/>
    <property type="gene ID" value="G12309"/>
</dbReference>
<dbReference type="Proteomes" id="UP000005408">
    <property type="component" value="Unassembled WGS sequence"/>
</dbReference>
<evidence type="ECO:0000256" key="10">
    <source>
        <dbReference type="SAM" id="Phobius"/>
    </source>
</evidence>
<feature type="domain" description="G-protein coupled receptors family 1 profile" evidence="11">
    <location>
        <begin position="30"/>
        <end position="284"/>
    </location>
</feature>
<dbReference type="GO" id="GO:0004930">
    <property type="term" value="F:G protein-coupled receptor activity"/>
    <property type="evidence" value="ECO:0007669"/>
    <property type="project" value="UniProtKB-KW"/>
</dbReference>
<feature type="transmembrane region" description="Helical" evidence="10">
    <location>
        <begin position="14"/>
        <end position="39"/>
    </location>
</feature>
<name>A0A8W8I342_MAGGI</name>
<dbReference type="AlphaFoldDB" id="A0A8W8I342"/>
<feature type="transmembrane region" description="Helical" evidence="10">
    <location>
        <begin position="268"/>
        <end position="286"/>
    </location>
</feature>
<evidence type="ECO:0000256" key="7">
    <source>
        <dbReference type="ARBA" id="ARBA00023170"/>
    </source>
</evidence>
<dbReference type="InterPro" id="IPR050569">
    <property type="entry name" value="TAAR"/>
</dbReference>
<dbReference type="PRINTS" id="PR00237">
    <property type="entry name" value="GPCRRHODOPSN"/>
</dbReference>
<feature type="transmembrane region" description="Helical" evidence="10">
    <location>
        <begin position="51"/>
        <end position="72"/>
    </location>
</feature>
<evidence type="ECO:0000256" key="2">
    <source>
        <dbReference type="ARBA" id="ARBA00022475"/>
    </source>
</evidence>
<keyword evidence="6 10" id="KW-0472">Membrane</keyword>
<dbReference type="Gene3D" id="1.20.1070.10">
    <property type="entry name" value="Rhodopsin 7-helix transmembrane proteins"/>
    <property type="match status" value="1"/>
</dbReference>
<dbReference type="GO" id="GO:0005886">
    <property type="term" value="C:plasma membrane"/>
    <property type="evidence" value="ECO:0007669"/>
    <property type="project" value="UniProtKB-SubCell"/>
</dbReference>
<evidence type="ECO:0000256" key="3">
    <source>
        <dbReference type="ARBA" id="ARBA00022692"/>
    </source>
</evidence>
<dbReference type="InterPro" id="IPR000276">
    <property type="entry name" value="GPCR_Rhodpsn"/>
</dbReference>
<evidence type="ECO:0000313" key="13">
    <source>
        <dbReference type="Proteomes" id="UP000005408"/>
    </source>
</evidence>
<evidence type="ECO:0000256" key="9">
    <source>
        <dbReference type="RuleBase" id="RU000688"/>
    </source>
</evidence>
<dbReference type="PROSITE" id="PS50262">
    <property type="entry name" value="G_PROTEIN_RECEP_F1_2"/>
    <property type="match status" value="1"/>
</dbReference>
<keyword evidence="3 9" id="KW-0812">Transmembrane</keyword>
<dbReference type="CDD" id="cd14967">
    <property type="entry name" value="7tmA_amine_R-like"/>
    <property type="match status" value="1"/>
</dbReference>
<evidence type="ECO:0000259" key="11">
    <source>
        <dbReference type="PROSITE" id="PS50262"/>
    </source>
</evidence>
<dbReference type="PANTHER" id="PTHR24249">
    <property type="entry name" value="HISTAMINE RECEPTOR-RELATED G-PROTEIN COUPLED RECEPTOR"/>
    <property type="match status" value="1"/>
</dbReference>
<evidence type="ECO:0000256" key="6">
    <source>
        <dbReference type="ARBA" id="ARBA00023136"/>
    </source>
</evidence>
<dbReference type="Pfam" id="PF00001">
    <property type="entry name" value="7tm_1"/>
    <property type="match status" value="1"/>
</dbReference>
<comment type="similarity">
    <text evidence="9">Belongs to the G-protein coupled receptor 1 family.</text>
</comment>
<evidence type="ECO:0000256" key="5">
    <source>
        <dbReference type="ARBA" id="ARBA00023040"/>
    </source>
</evidence>
<keyword evidence="5 9" id="KW-0297">G-protein coupled receptor</keyword>
<evidence type="ECO:0000256" key="4">
    <source>
        <dbReference type="ARBA" id="ARBA00022989"/>
    </source>
</evidence>
<reference evidence="12" key="1">
    <citation type="submission" date="2022-08" db="UniProtKB">
        <authorList>
            <consortium name="EnsemblMetazoa"/>
        </authorList>
    </citation>
    <scope>IDENTIFICATION</scope>
    <source>
        <strain evidence="12">05x7-T-G4-1.051#20</strain>
    </source>
</reference>